<dbReference type="Proteomes" id="UP000181997">
    <property type="component" value="Unassembled WGS sequence"/>
</dbReference>
<gene>
    <name evidence="4" type="ORF">GA0061094_3328</name>
</gene>
<dbReference type="Gene3D" id="3.90.79.10">
    <property type="entry name" value="Nucleoside Triphosphate Pyrophosphohydrolase"/>
    <property type="match status" value="1"/>
</dbReference>
<evidence type="ECO:0000313" key="5">
    <source>
        <dbReference type="Proteomes" id="UP000181997"/>
    </source>
</evidence>
<proteinExistence type="predicted"/>
<dbReference type="OrthoDB" id="9804442at2"/>
<feature type="domain" description="Nudix hydrolase" evidence="3">
    <location>
        <begin position="66"/>
        <end position="193"/>
    </location>
</feature>
<accession>A0A0V8HCW3</accession>
<dbReference type="PROSITE" id="PS51462">
    <property type="entry name" value="NUDIX"/>
    <property type="match status" value="1"/>
</dbReference>
<dbReference type="InterPro" id="IPR015797">
    <property type="entry name" value="NUDIX_hydrolase-like_dom_sf"/>
</dbReference>
<dbReference type="GO" id="GO:0016787">
    <property type="term" value="F:hydrolase activity"/>
    <property type="evidence" value="ECO:0007669"/>
    <property type="project" value="UniProtKB-KW"/>
</dbReference>
<organism evidence="4 5">
    <name type="scientific">[Bacillus] enclensis</name>
    <dbReference type="NCBI Taxonomy" id="1402860"/>
    <lineage>
        <taxon>Bacteria</taxon>
        <taxon>Bacillati</taxon>
        <taxon>Bacillota</taxon>
        <taxon>Bacilli</taxon>
        <taxon>Bacillales</taxon>
        <taxon>Bacillaceae</taxon>
        <taxon>Rossellomorea</taxon>
    </lineage>
</organism>
<dbReference type="PANTHER" id="PTHR43046:SF16">
    <property type="entry name" value="ADP-RIBOSE PYROPHOSPHATASE YJHB-RELATED"/>
    <property type="match status" value="1"/>
</dbReference>
<dbReference type="SUPFAM" id="SSF55811">
    <property type="entry name" value="Nudix"/>
    <property type="match status" value="1"/>
</dbReference>
<evidence type="ECO:0000259" key="3">
    <source>
        <dbReference type="PROSITE" id="PS51462"/>
    </source>
</evidence>
<keyword evidence="5" id="KW-1185">Reference proteome</keyword>
<dbReference type="EMBL" id="FMAU01000004">
    <property type="protein sequence ID" value="SCC23645.1"/>
    <property type="molecule type" value="Genomic_DNA"/>
</dbReference>
<dbReference type="Pfam" id="PF00293">
    <property type="entry name" value="NUDIX"/>
    <property type="match status" value="1"/>
</dbReference>
<sequence>MNEILNWAKQIQALAQNGLTYGKDKYDLQRYEELRTLAVEMMSTASGVKDHSVLRELFANETGYQTPKVDVRGVVFNSDNEILLVRELEDSKWSLPGGWADIGVSVKEMAAKEVEEESGYIVEPFKVLAVFDKKHHPHPPSPYHVYKIFIQCRSIQKAHEGDQIETDKIGFFNLENLPVLSEERVTESQLKILFNHATNPMRQTDFD</sequence>
<reference evidence="5" key="1">
    <citation type="submission" date="2016-08" db="EMBL/GenBank/DDBJ databases">
        <authorList>
            <person name="Varghese N."/>
            <person name="Submissions Spin"/>
        </authorList>
    </citation>
    <scope>NUCLEOTIDE SEQUENCE [LARGE SCALE GENOMIC DNA]</scope>
    <source>
        <strain evidence="5">SGD-1123</strain>
    </source>
</reference>
<name>A0A0V8HCW3_9BACI</name>
<dbReference type="Pfam" id="PF12535">
    <property type="entry name" value="Nudix_N"/>
    <property type="match status" value="1"/>
</dbReference>
<dbReference type="InterPro" id="IPR059176">
    <property type="entry name" value="UDP-X_N"/>
</dbReference>
<keyword evidence="2" id="KW-0378">Hydrolase</keyword>
<protein>
    <submittedName>
        <fullName evidence="4">ADP-ribose pyrophosphatase YjhB, NUDIX family</fullName>
    </submittedName>
</protein>
<evidence type="ECO:0000313" key="4">
    <source>
        <dbReference type="EMBL" id="SCC23645.1"/>
    </source>
</evidence>
<comment type="cofactor">
    <cofactor evidence="1">
        <name>Mg(2+)</name>
        <dbReference type="ChEBI" id="CHEBI:18420"/>
    </cofactor>
</comment>
<evidence type="ECO:0000256" key="2">
    <source>
        <dbReference type="ARBA" id="ARBA00022801"/>
    </source>
</evidence>
<dbReference type="AlphaFoldDB" id="A0A0V8HCW3"/>
<dbReference type="RefSeq" id="WP_058299311.1">
    <property type="nucleotide sequence ID" value="NZ_FMAU01000004.1"/>
</dbReference>
<dbReference type="PANTHER" id="PTHR43046">
    <property type="entry name" value="GDP-MANNOSE MANNOSYL HYDROLASE"/>
    <property type="match status" value="1"/>
</dbReference>
<dbReference type="InterPro" id="IPR000086">
    <property type="entry name" value="NUDIX_hydrolase_dom"/>
</dbReference>
<evidence type="ECO:0000256" key="1">
    <source>
        <dbReference type="ARBA" id="ARBA00001946"/>
    </source>
</evidence>
<dbReference type="Gene3D" id="6.10.250.1120">
    <property type="match status" value="1"/>
</dbReference>